<accession>A0ABY5SAD5</accession>
<evidence type="ECO:0000259" key="2">
    <source>
        <dbReference type="Pfam" id="PF17863"/>
    </source>
</evidence>
<dbReference type="EMBL" id="CP091430">
    <property type="protein sequence ID" value="UVI30907.1"/>
    <property type="molecule type" value="Genomic_DNA"/>
</dbReference>
<dbReference type="RefSeq" id="WP_258386971.1">
    <property type="nucleotide sequence ID" value="NZ_CP091430.1"/>
</dbReference>
<dbReference type="Gene3D" id="3.40.50.300">
    <property type="entry name" value="P-loop containing nucleotide triphosphate hydrolases"/>
    <property type="match status" value="1"/>
</dbReference>
<evidence type="ECO:0000259" key="1">
    <source>
        <dbReference type="Pfam" id="PF07726"/>
    </source>
</evidence>
<dbReference type="InterPro" id="IPR041628">
    <property type="entry name" value="ChlI/MoxR_AAA_lid"/>
</dbReference>
<dbReference type="Gene3D" id="1.10.8.80">
    <property type="entry name" value="Magnesium chelatase subunit I, C-Terminal domain"/>
    <property type="match status" value="1"/>
</dbReference>
<evidence type="ECO:0000313" key="4">
    <source>
        <dbReference type="Proteomes" id="UP001057877"/>
    </source>
</evidence>
<proteinExistence type="predicted"/>
<dbReference type="CDD" id="cd00009">
    <property type="entry name" value="AAA"/>
    <property type="match status" value="1"/>
</dbReference>
<dbReference type="PANTHER" id="PTHR42759">
    <property type="entry name" value="MOXR FAMILY PROTEIN"/>
    <property type="match status" value="1"/>
</dbReference>
<protein>
    <submittedName>
        <fullName evidence="3">MoxR family ATPase</fullName>
    </submittedName>
</protein>
<sequence>MIPQPWLNEMEDERRETDGWPEASAKLLVLMMARVNTVLLGKTEVVKQSFAALLSGGHVLLEDVPGVGKTMLARAIARVMGGEFKRIQFTSDLLPADVVGGLVWDAKRGELVFRQGPLMANVVLADEINRTPPRTQSALLEAMEERSVTADGQTMRLPMPFMLIATQNPLRDDGTYPLPEAQLDRFLMRLSIGYPAPEYEVQMLENIPPRPQPEQLKPVIVPEEWMRMQRDAQSVHVHPELLAYAVHIAGITRTAPELSLGASPRATRDWIRAAQATAYLDGRRFILPDDLKATVEPVLAHRLMLHDEAAAGGANTIIVLRRLVAEVPVPTPNAESGRRR</sequence>
<feature type="domain" description="ATPase AAA-3" evidence="1">
    <location>
        <begin position="58"/>
        <end position="188"/>
    </location>
</feature>
<dbReference type="Pfam" id="PF17863">
    <property type="entry name" value="AAA_lid_2"/>
    <property type="match status" value="1"/>
</dbReference>
<dbReference type="InterPro" id="IPR050764">
    <property type="entry name" value="CbbQ/NirQ/NorQ/GpvN"/>
</dbReference>
<dbReference type="Proteomes" id="UP001057877">
    <property type="component" value="Chromosome"/>
</dbReference>
<gene>
    <name evidence="3" type="ORF">L1F29_03270</name>
</gene>
<dbReference type="Pfam" id="PF07726">
    <property type="entry name" value="AAA_3"/>
    <property type="match status" value="1"/>
</dbReference>
<keyword evidence="4" id="KW-1185">Reference proteome</keyword>
<reference evidence="3" key="1">
    <citation type="submission" date="2022-01" db="EMBL/GenBank/DDBJ databases">
        <title>Paenibacillus spongiae sp. nov., isolated from marine sponge.</title>
        <authorList>
            <person name="Li Z."/>
            <person name="Zhang M."/>
        </authorList>
    </citation>
    <scope>NUCLEOTIDE SEQUENCE</scope>
    <source>
        <strain evidence="3">PHS-Z3</strain>
    </source>
</reference>
<feature type="domain" description="ChlI/MoxR AAA lid" evidence="2">
    <location>
        <begin position="252"/>
        <end position="309"/>
    </location>
</feature>
<dbReference type="InterPro" id="IPR011703">
    <property type="entry name" value="ATPase_AAA-3"/>
</dbReference>
<dbReference type="PANTHER" id="PTHR42759:SF5">
    <property type="entry name" value="METHANOL DEHYDROGENASE REGULATOR"/>
    <property type="match status" value="1"/>
</dbReference>
<dbReference type="InterPro" id="IPR027417">
    <property type="entry name" value="P-loop_NTPase"/>
</dbReference>
<name>A0ABY5SAD5_9BACL</name>
<dbReference type="SUPFAM" id="SSF52540">
    <property type="entry name" value="P-loop containing nucleoside triphosphate hydrolases"/>
    <property type="match status" value="1"/>
</dbReference>
<organism evidence="3 4">
    <name type="scientific">Paenibacillus spongiae</name>
    <dbReference type="NCBI Taxonomy" id="2909671"/>
    <lineage>
        <taxon>Bacteria</taxon>
        <taxon>Bacillati</taxon>
        <taxon>Bacillota</taxon>
        <taxon>Bacilli</taxon>
        <taxon>Bacillales</taxon>
        <taxon>Paenibacillaceae</taxon>
        <taxon>Paenibacillus</taxon>
    </lineage>
</organism>
<dbReference type="PIRSF" id="PIRSF002849">
    <property type="entry name" value="AAA_ATPase_chaperone_MoxR_prd"/>
    <property type="match status" value="1"/>
</dbReference>
<evidence type="ECO:0000313" key="3">
    <source>
        <dbReference type="EMBL" id="UVI30907.1"/>
    </source>
</evidence>